<organism evidence="5 6">
    <name type="scientific">Rodentibacter trehalosifermentans</name>
    <dbReference type="NCBI Taxonomy" id="1908263"/>
    <lineage>
        <taxon>Bacteria</taxon>
        <taxon>Pseudomonadati</taxon>
        <taxon>Pseudomonadota</taxon>
        <taxon>Gammaproteobacteria</taxon>
        <taxon>Pasteurellales</taxon>
        <taxon>Pasteurellaceae</taxon>
        <taxon>Rodentibacter</taxon>
    </lineage>
</organism>
<proteinExistence type="inferred from homology"/>
<evidence type="ECO:0000256" key="2">
    <source>
        <dbReference type="ARBA" id="ARBA00023015"/>
    </source>
</evidence>
<evidence type="ECO:0000256" key="1">
    <source>
        <dbReference type="ARBA" id="ARBA00010234"/>
    </source>
</evidence>
<evidence type="ECO:0008006" key="7">
    <source>
        <dbReference type="Google" id="ProtNLM"/>
    </source>
</evidence>
<sequence>MNIDRVAVQWGYWATPRYGTEFPRVSAGFAQVKPNAEYAYKPYLEPISDELGMQINECMLIMYKVNPELYDVFMLTYVNRWEISDIHCCLNISRREYFNRLKTAKTSLKLMLHTGKMVFMA</sequence>
<dbReference type="GO" id="GO:0060567">
    <property type="term" value="P:negative regulation of termination of DNA-templated transcription"/>
    <property type="evidence" value="ECO:0007669"/>
    <property type="project" value="InterPro"/>
</dbReference>
<dbReference type="Pfam" id="PF06530">
    <property type="entry name" value="Phage_antitermQ"/>
    <property type="match status" value="1"/>
</dbReference>
<gene>
    <name evidence="5" type="ORF">BKK51_11440</name>
</gene>
<reference evidence="5 6" key="1">
    <citation type="submission" date="2016-10" db="EMBL/GenBank/DDBJ databases">
        <title>Rodentibacter gen. nov. and new species.</title>
        <authorList>
            <person name="Christensen H."/>
        </authorList>
    </citation>
    <scope>NUCLEOTIDE SEQUENCE [LARGE SCALE GENOMIC DNA]</scope>
    <source>
        <strain evidence="5 6">H1983213011</strain>
    </source>
</reference>
<dbReference type="AlphaFoldDB" id="A0A1V3IN13"/>
<evidence type="ECO:0000256" key="3">
    <source>
        <dbReference type="ARBA" id="ARBA00023125"/>
    </source>
</evidence>
<comment type="caution">
    <text evidence="5">The sequence shown here is derived from an EMBL/GenBank/DDBJ whole genome shotgun (WGS) entry which is preliminary data.</text>
</comment>
<dbReference type="EMBL" id="MLHK01000072">
    <property type="protein sequence ID" value="OOF43469.1"/>
    <property type="molecule type" value="Genomic_DNA"/>
</dbReference>
<dbReference type="GO" id="GO:0003677">
    <property type="term" value="F:DNA binding"/>
    <property type="evidence" value="ECO:0007669"/>
    <property type="project" value="UniProtKB-KW"/>
</dbReference>
<protein>
    <recommendedName>
        <fullName evidence="7">Antitermination protein</fullName>
    </recommendedName>
</protein>
<evidence type="ECO:0000313" key="5">
    <source>
        <dbReference type="EMBL" id="OOF43469.1"/>
    </source>
</evidence>
<comment type="similarity">
    <text evidence="1">Belongs to the phage antitermination Q type 1 family.</text>
</comment>
<dbReference type="InterPro" id="IPR010534">
    <property type="entry name" value="Phage_933W_GpQ"/>
</dbReference>
<keyword evidence="2" id="KW-0805">Transcription regulation</keyword>
<accession>A0A1V3IN13</accession>
<name>A0A1V3IN13_9PAST</name>
<keyword evidence="3" id="KW-0238">DNA-binding</keyword>
<evidence type="ECO:0000313" key="6">
    <source>
        <dbReference type="Proteomes" id="UP000188728"/>
    </source>
</evidence>
<evidence type="ECO:0000256" key="4">
    <source>
        <dbReference type="ARBA" id="ARBA00023163"/>
    </source>
</evidence>
<dbReference type="Proteomes" id="UP000188728">
    <property type="component" value="Unassembled WGS sequence"/>
</dbReference>
<keyword evidence="4" id="KW-0804">Transcription</keyword>